<gene>
    <name evidence="1" type="ORF">DBRI00130_LOCUS24784</name>
</gene>
<dbReference type="AlphaFoldDB" id="A0A7S4RV97"/>
<organism evidence="1">
    <name type="scientific">Ditylum brightwellii</name>
    <dbReference type="NCBI Taxonomy" id="49249"/>
    <lineage>
        <taxon>Eukaryota</taxon>
        <taxon>Sar</taxon>
        <taxon>Stramenopiles</taxon>
        <taxon>Ochrophyta</taxon>
        <taxon>Bacillariophyta</taxon>
        <taxon>Mediophyceae</taxon>
        <taxon>Lithodesmiophycidae</taxon>
        <taxon>Lithodesmiales</taxon>
        <taxon>Lithodesmiaceae</taxon>
        <taxon>Ditylum</taxon>
    </lineage>
</organism>
<sequence>MRKGGQLYSKLCVATEGGDCTYPSVVTLNESLTCDVNVDPECSVEMLRVVQVTSGVFYEYQRPPCVQLSFYSNPKQVNARAAHDTMCANPALPVATRKCCNVPIEDGQVNQYVNFDVDKR</sequence>
<dbReference type="EMBL" id="HBNS01031629">
    <property type="protein sequence ID" value="CAE4626042.1"/>
    <property type="molecule type" value="Transcribed_RNA"/>
</dbReference>
<name>A0A7S4RV97_9STRA</name>
<evidence type="ECO:0000313" key="1">
    <source>
        <dbReference type="EMBL" id="CAE4626042.1"/>
    </source>
</evidence>
<reference evidence="1" key="1">
    <citation type="submission" date="2021-01" db="EMBL/GenBank/DDBJ databases">
        <authorList>
            <person name="Corre E."/>
            <person name="Pelletier E."/>
            <person name="Niang G."/>
            <person name="Scheremetjew M."/>
            <person name="Finn R."/>
            <person name="Kale V."/>
            <person name="Holt S."/>
            <person name="Cochrane G."/>
            <person name="Meng A."/>
            <person name="Brown T."/>
            <person name="Cohen L."/>
        </authorList>
    </citation>
    <scope>NUCLEOTIDE SEQUENCE</scope>
    <source>
        <strain evidence="1">GSO104</strain>
    </source>
</reference>
<accession>A0A7S4RV97</accession>
<proteinExistence type="predicted"/>
<protein>
    <submittedName>
        <fullName evidence="1">Uncharacterized protein</fullName>
    </submittedName>
</protein>